<evidence type="ECO:0000313" key="5">
    <source>
        <dbReference type="Proteomes" id="UP000320475"/>
    </source>
</evidence>
<evidence type="ECO:0000313" key="4">
    <source>
        <dbReference type="Proteomes" id="UP000317494"/>
    </source>
</evidence>
<accession>A0A507D7L3</accession>
<dbReference type="Proteomes" id="UP000317494">
    <property type="component" value="Unassembled WGS sequence"/>
</dbReference>
<comment type="caution">
    <text evidence="2">The sequence shown here is derived from an EMBL/GenBank/DDBJ whole genome shotgun (WGS) entry which is preliminary data.</text>
</comment>
<feature type="signal peptide" evidence="1">
    <location>
        <begin position="1"/>
        <end position="22"/>
    </location>
</feature>
<sequence length="109" mass="11972">MVSAMLRILVLASALVVFHAQADSTYYSARCDHDGEMVQLTRYCCLGKGEGMRYGERCEMCMIPATEPIIKRYSSCCTNHTATANVVRKPVTSATLAANEKDCSWSPPS</sequence>
<evidence type="ECO:0000313" key="2">
    <source>
        <dbReference type="EMBL" id="TPX47401.1"/>
    </source>
</evidence>
<evidence type="ECO:0000313" key="3">
    <source>
        <dbReference type="EMBL" id="TPX50081.1"/>
    </source>
</evidence>
<dbReference type="EMBL" id="QEAN01000072">
    <property type="protein sequence ID" value="TPX50081.1"/>
    <property type="molecule type" value="Genomic_DNA"/>
</dbReference>
<organism evidence="2 5">
    <name type="scientific">Synchytrium endobioticum</name>
    <dbReference type="NCBI Taxonomy" id="286115"/>
    <lineage>
        <taxon>Eukaryota</taxon>
        <taxon>Fungi</taxon>
        <taxon>Fungi incertae sedis</taxon>
        <taxon>Chytridiomycota</taxon>
        <taxon>Chytridiomycota incertae sedis</taxon>
        <taxon>Chytridiomycetes</taxon>
        <taxon>Synchytriales</taxon>
        <taxon>Synchytriaceae</taxon>
        <taxon>Synchytrium</taxon>
    </lineage>
</organism>
<dbReference type="EMBL" id="QEAM01000078">
    <property type="protein sequence ID" value="TPX47401.1"/>
    <property type="molecule type" value="Genomic_DNA"/>
</dbReference>
<keyword evidence="4" id="KW-1185">Reference proteome</keyword>
<name>A0A507D7L3_9FUNG</name>
<dbReference type="Proteomes" id="UP000320475">
    <property type="component" value="Unassembled WGS sequence"/>
</dbReference>
<protein>
    <submittedName>
        <fullName evidence="2">Uncharacterized protein</fullName>
    </submittedName>
</protein>
<proteinExistence type="predicted"/>
<feature type="chain" id="PRO_5036131032" evidence="1">
    <location>
        <begin position="23"/>
        <end position="109"/>
    </location>
</feature>
<keyword evidence="1" id="KW-0732">Signal</keyword>
<reference evidence="4 5" key="1">
    <citation type="journal article" date="2019" name="Sci. Rep.">
        <title>Comparative genomics of chytrid fungi reveal insights into the obligate biotrophic and pathogenic lifestyle of Synchytrium endobioticum.</title>
        <authorList>
            <person name="van de Vossenberg B.T.L.H."/>
            <person name="Warris S."/>
            <person name="Nguyen H.D.T."/>
            <person name="van Gent-Pelzer M.P.E."/>
            <person name="Joly D.L."/>
            <person name="van de Geest H.C."/>
            <person name="Bonants P.J.M."/>
            <person name="Smith D.S."/>
            <person name="Levesque C.A."/>
            <person name="van der Lee T.A.J."/>
        </authorList>
    </citation>
    <scope>NUCLEOTIDE SEQUENCE [LARGE SCALE GENOMIC DNA]</scope>
    <source>
        <strain evidence="2 5">LEV6574</strain>
        <strain evidence="3 4">MB42</strain>
    </source>
</reference>
<evidence type="ECO:0000256" key="1">
    <source>
        <dbReference type="SAM" id="SignalP"/>
    </source>
</evidence>
<dbReference type="VEuPathDB" id="FungiDB:SeMB42_g02372"/>
<gene>
    <name evidence="2" type="ORF">SeLEV6574_g02687</name>
    <name evidence="3" type="ORF">SeMB42_g02372</name>
</gene>
<dbReference type="AlphaFoldDB" id="A0A507D7L3"/>